<dbReference type="GO" id="GO:0009307">
    <property type="term" value="P:DNA restriction-modification system"/>
    <property type="evidence" value="ECO:0007669"/>
    <property type="project" value="InterPro"/>
</dbReference>
<accession>A0A540R4X1</accession>
<gene>
    <name evidence="2" type="ORF">EJK80_12545</name>
</gene>
<dbReference type="InterPro" id="IPR015210">
    <property type="entry name" value="NaeI"/>
</dbReference>
<keyword evidence="3" id="KW-1185">Reference proteome</keyword>
<evidence type="ECO:0000313" key="3">
    <source>
        <dbReference type="Proteomes" id="UP000318080"/>
    </source>
</evidence>
<name>A0A540R4X1_9CORY</name>
<dbReference type="GO" id="GO:0009036">
    <property type="term" value="F:type II site-specific deoxyribonuclease activity"/>
    <property type="evidence" value="ECO:0007669"/>
    <property type="project" value="InterPro"/>
</dbReference>
<dbReference type="Pfam" id="PF09126">
    <property type="entry name" value="NaeI"/>
    <property type="match status" value="1"/>
</dbReference>
<comment type="caution">
    <text evidence="2">The sequence shown here is derived from an EMBL/GenBank/DDBJ whole genome shotgun (WGS) entry which is preliminary data.</text>
</comment>
<proteinExistence type="predicted"/>
<evidence type="ECO:0000313" key="2">
    <source>
        <dbReference type="EMBL" id="TQE42454.1"/>
    </source>
</evidence>
<organism evidence="2 3">
    <name type="scientific">Corynebacterium phoceense</name>
    <dbReference type="NCBI Taxonomy" id="1686286"/>
    <lineage>
        <taxon>Bacteria</taxon>
        <taxon>Bacillati</taxon>
        <taxon>Actinomycetota</taxon>
        <taxon>Actinomycetes</taxon>
        <taxon>Mycobacteriales</taxon>
        <taxon>Corynebacteriaceae</taxon>
        <taxon>Corynebacterium</taxon>
    </lineage>
</organism>
<sequence length="145" mass="16008">MPATMRGNPTRNGACMPATVDLESERLAAVLRNADPDGSRAHGALMATRDFLFARHRPGERLFAVEEDNFLEILVIHLRRRFDEVLDDGKHTEWSLGGSDVDYALWPASAAPQTHNSYVVYLDAGVDGDALAWGIGKRADTICWV</sequence>
<protein>
    <recommendedName>
        <fullName evidence="1">Type II restriction enzyme NaeI domain-containing protein</fullName>
    </recommendedName>
</protein>
<dbReference type="EMBL" id="VHIR01000028">
    <property type="protein sequence ID" value="TQE42454.1"/>
    <property type="molecule type" value="Genomic_DNA"/>
</dbReference>
<evidence type="ECO:0000259" key="1">
    <source>
        <dbReference type="Pfam" id="PF09126"/>
    </source>
</evidence>
<dbReference type="AlphaFoldDB" id="A0A540R4X1"/>
<dbReference type="STRING" id="1686286.GCA_900092335_01008"/>
<reference evidence="2 3" key="1">
    <citation type="submission" date="2019-06" db="EMBL/GenBank/DDBJ databases">
        <title>Draft genome of C. phoceense Strain 272.</title>
        <authorList>
            <person name="Pacheco L.G.C."/>
            <person name="Barberis C.M."/>
            <person name="Almuzara M.N."/>
            <person name="Traglia G.M."/>
            <person name="Santos C.S."/>
            <person name="Rocha D.J.P.G."/>
            <person name="Aguiar E.R.G.R."/>
            <person name="Vay C.A."/>
        </authorList>
    </citation>
    <scope>NUCLEOTIDE SEQUENCE [LARGE SCALE GENOMIC DNA]</scope>
    <source>
        <strain evidence="2 3">272</strain>
    </source>
</reference>
<feature type="domain" description="Type II restriction enzyme NaeI" evidence="1">
    <location>
        <begin position="25"/>
        <end position="103"/>
    </location>
</feature>
<dbReference type="Proteomes" id="UP000318080">
    <property type="component" value="Unassembled WGS sequence"/>
</dbReference>